<dbReference type="Pfam" id="PF05486">
    <property type="entry name" value="SRP9-21"/>
    <property type="match status" value="1"/>
</dbReference>
<dbReference type="GO" id="GO:0008312">
    <property type="term" value="F:7S RNA binding"/>
    <property type="evidence" value="ECO:0007669"/>
    <property type="project" value="InterPro"/>
</dbReference>
<feature type="domain" description="SRP9" evidence="2">
    <location>
        <begin position="33"/>
        <end position="99"/>
    </location>
</feature>
<dbReference type="PANTHER" id="PTHR12834:SF12">
    <property type="entry name" value="SIGNAL RECOGNITION PARTICLE 9 KDA PROTEIN"/>
    <property type="match status" value="1"/>
</dbReference>
<reference evidence="3" key="1">
    <citation type="journal article" date="2013" name="Genetics">
        <title>The draft genome and transcriptome of Panagrellus redivivus are shaped by the harsh demands of a free-living lifestyle.</title>
        <authorList>
            <person name="Srinivasan J."/>
            <person name="Dillman A.R."/>
            <person name="Macchietto M.G."/>
            <person name="Heikkinen L."/>
            <person name="Lakso M."/>
            <person name="Fracchia K.M."/>
            <person name="Antoshechkin I."/>
            <person name="Mortazavi A."/>
            <person name="Wong G."/>
            <person name="Sternberg P.W."/>
        </authorList>
    </citation>
    <scope>NUCLEOTIDE SEQUENCE [LARGE SCALE GENOMIC DNA]</scope>
    <source>
        <strain evidence="3">MT8872</strain>
    </source>
</reference>
<dbReference type="InterPro" id="IPR009018">
    <property type="entry name" value="Signal_recog_particle_SRP9/14"/>
</dbReference>
<dbReference type="GO" id="GO:0006614">
    <property type="term" value="P:SRP-dependent cotranslational protein targeting to membrane"/>
    <property type="evidence" value="ECO:0007669"/>
    <property type="project" value="InterPro"/>
</dbReference>
<organism evidence="3 4">
    <name type="scientific">Panagrellus redivivus</name>
    <name type="common">Microworm</name>
    <dbReference type="NCBI Taxonomy" id="6233"/>
    <lineage>
        <taxon>Eukaryota</taxon>
        <taxon>Metazoa</taxon>
        <taxon>Ecdysozoa</taxon>
        <taxon>Nematoda</taxon>
        <taxon>Chromadorea</taxon>
        <taxon>Rhabditida</taxon>
        <taxon>Tylenchina</taxon>
        <taxon>Panagrolaimomorpha</taxon>
        <taxon>Panagrolaimoidea</taxon>
        <taxon>Panagrolaimidae</taxon>
        <taxon>Panagrellus</taxon>
    </lineage>
</organism>
<reference evidence="4" key="2">
    <citation type="submission" date="2020-10" db="UniProtKB">
        <authorList>
            <consortium name="WormBaseParasite"/>
        </authorList>
    </citation>
    <scope>IDENTIFICATION</scope>
</reference>
<protein>
    <submittedName>
        <fullName evidence="4">SRP9-21 domain-containing protein</fullName>
    </submittedName>
</protein>
<keyword evidence="1" id="KW-0733">Signal recognition particle</keyword>
<dbReference type="AlphaFoldDB" id="A0A7E4W1T0"/>
<evidence type="ECO:0000259" key="2">
    <source>
        <dbReference type="Pfam" id="PF05486"/>
    </source>
</evidence>
<name>A0A7E4W1T0_PANRE</name>
<keyword evidence="1" id="KW-0687">Ribonucleoprotein</keyword>
<dbReference type="Proteomes" id="UP000492821">
    <property type="component" value="Unassembled WGS sequence"/>
</dbReference>
<evidence type="ECO:0000256" key="1">
    <source>
        <dbReference type="ARBA" id="ARBA00023135"/>
    </source>
</evidence>
<dbReference type="PANTHER" id="PTHR12834">
    <property type="entry name" value="SIGNAL RECOGNITION PARTICLE 9 KDA PROTEIN"/>
    <property type="match status" value="1"/>
</dbReference>
<proteinExistence type="predicted"/>
<evidence type="ECO:0000313" key="3">
    <source>
        <dbReference type="Proteomes" id="UP000492821"/>
    </source>
</evidence>
<evidence type="ECO:0000313" key="4">
    <source>
        <dbReference type="WBParaSite" id="Pan_g5969.t1"/>
    </source>
</evidence>
<dbReference type="InterPro" id="IPR039914">
    <property type="entry name" value="SRP9-like"/>
</dbReference>
<sequence>MLNVFNAHIASVHAHCFTCSCLLQALASMTYFNSYEEFAKAVERLHNVSGDKCRLVTKYKADEGRITIKYTDDIVCLQFASDQQQDLRRLEKLTATLLRAATVA</sequence>
<keyword evidence="3" id="KW-1185">Reference proteome</keyword>
<dbReference type="WBParaSite" id="Pan_g5969.t1">
    <property type="protein sequence ID" value="Pan_g5969.t1"/>
    <property type="gene ID" value="Pan_g5969"/>
</dbReference>
<accession>A0A7E4W1T0</accession>
<dbReference type="InterPro" id="IPR039432">
    <property type="entry name" value="SRP9_dom"/>
</dbReference>
<dbReference type="SUPFAM" id="SSF54762">
    <property type="entry name" value="Signal recognition particle alu RNA binding heterodimer, SRP9/14"/>
    <property type="match status" value="1"/>
</dbReference>
<dbReference type="Gene3D" id="3.30.720.10">
    <property type="entry name" value="Signal recognition particle alu RNA binding heterodimer, srp9/1"/>
    <property type="match status" value="1"/>
</dbReference>
<dbReference type="GO" id="GO:0005786">
    <property type="term" value="C:signal recognition particle, endoplasmic reticulum targeting"/>
    <property type="evidence" value="ECO:0007669"/>
    <property type="project" value="UniProtKB-KW"/>
</dbReference>